<evidence type="ECO:0000256" key="6">
    <source>
        <dbReference type="ARBA" id="ARBA00022500"/>
    </source>
</evidence>
<dbReference type="SUPFAM" id="SSF48029">
    <property type="entry name" value="FliG"/>
    <property type="match status" value="2"/>
</dbReference>
<evidence type="ECO:0000256" key="10">
    <source>
        <dbReference type="ARBA" id="ARBA00025598"/>
    </source>
</evidence>
<dbReference type="GO" id="GO:0003774">
    <property type="term" value="F:cytoskeletal motor activity"/>
    <property type="evidence" value="ECO:0007669"/>
    <property type="project" value="InterPro"/>
</dbReference>
<keyword evidence="9" id="KW-0975">Bacterial flagellum</keyword>
<feature type="region of interest" description="Disordered" evidence="11">
    <location>
        <begin position="1"/>
        <end position="27"/>
    </location>
</feature>
<evidence type="ECO:0000259" key="13">
    <source>
        <dbReference type="Pfam" id="PF14841"/>
    </source>
</evidence>
<protein>
    <recommendedName>
        <fullName evidence="4">Flagellar motor switch protein FliG</fullName>
    </recommendedName>
</protein>
<comment type="similarity">
    <text evidence="3">Belongs to the FliG family.</text>
</comment>
<dbReference type="GO" id="GO:0005886">
    <property type="term" value="C:plasma membrane"/>
    <property type="evidence" value="ECO:0007669"/>
    <property type="project" value="UniProtKB-SubCell"/>
</dbReference>
<proteinExistence type="inferred from homology"/>
<evidence type="ECO:0000313" key="15">
    <source>
        <dbReference type="EMBL" id="SEI99355.1"/>
    </source>
</evidence>
<evidence type="ECO:0000256" key="7">
    <source>
        <dbReference type="ARBA" id="ARBA00022779"/>
    </source>
</evidence>
<dbReference type="AlphaFoldDB" id="A0A1H6VGM1"/>
<dbReference type="PANTHER" id="PTHR30534:SF0">
    <property type="entry name" value="FLAGELLAR MOTOR SWITCH PROTEIN FLIG"/>
    <property type="match status" value="1"/>
</dbReference>
<gene>
    <name evidence="15" type="ORF">SAMN05444007_10388</name>
</gene>
<evidence type="ECO:0000256" key="2">
    <source>
        <dbReference type="ARBA" id="ARBA00004413"/>
    </source>
</evidence>
<dbReference type="Proteomes" id="UP000199379">
    <property type="component" value="Unassembled WGS sequence"/>
</dbReference>
<dbReference type="OrthoDB" id="7616820at2"/>
<dbReference type="RefSeq" id="WP_092363283.1">
    <property type="nucleotide sequence ID" value="NZ_BMGV01000003.1"/>
</dbReference>
<keyword evidence="15" id="KW-0282">Flagellum</keyword>
<sequence length="365" mass="38929">MRNDRALVTPGIGVGDGTPGAEEPVRPVPRRLSGREKAAVIVRLLLTEGADLPLEDLPDPLQEKLTHQMGRMGLVDRVTLGAVVTEFAEALDAVGLSFPHGLVGALMAMDGKIAPDTAARLRREAGVRQIGDPWTRLRELPAAKLAEMTLAESTEVAAVLLSKLDTPRAAEILGLIPGPDARRITYAISQTTQVTPLAVDRIGWSLVAQLDRQPPRAFTDEPEKRVGDILNHSTTATREEVLSALDAEDAGFATGVRRALFTFPDIPARLPPRDVPAAMRAVDQAQLITALAGATAEEEAAAATFLLDNMPSRLADGLRDEIAERGTPRRGEAEAAMTAVVTAIRVQVAEGTITLVAPEEEEEKG</sequence>
<dbReference type="GO" id="GO:0071973">
    <property type="term" value="P:bacterial-type flagellum-dependent cell motility"/>
    <property type="evidence" value="ECO:0007669"/>
    <property type="project" value="InterPro"/>
</dbReference>
<evidence type="ECO:0000256" key="8">
    <source>
        <dbReference type="ARBA" id="ARBA00023136"/>
    </source>
</evidence>
<feature type="domain" description="Flagellar motor switch protein FliG middle" evidence="13">
    <location>
        <begin position="144"/>
        <end position="213"/>
    </location>
</feature>
<keyword evidence="15" id="KW-0969">Cilium</keyword>
<dbReference type="GO" id="GO:0009425">
    <property type="term" value="C:bacterial-type flagellum basal body"/>
    <property type="evidence" value="ECO:0007669"/>
    <property type="project" value="UniProtKB-SubCell"/>
</dbReference>
<dbReference type="PRINTS" id="PR00954">
    <property type="entry name" value="FLGMOTORFLIG"/>
</dbReference>
<comment type="function">
    <text evidence="10">FliG is one of three proteins (FliG, FliN, FliM) that forms the rotor-mounted switch complex (C ring), located at the base of the basal body. This complex interacts with the CheY and CheZ chemotaxis proteins, in addition to contacting components of the motor that determine the direction of flagellar rotation.</text>
</comment>
<dbReference type="STRING" id="1227549.SAMN05444007_10388"/>
<name>A0A1H6VGM1_9RHOB</name>
<dbReference type="Pfam" id="PF01706">
    <property type="entry name" value="FliG_C"/>
    <property type="match status" value="1"/>
</dbReference>
<keyword evidence="5" id="KW-1003">Cell membrane</keyword>
<comment type="subcellular location">
    <subcellularLocation>
        <location evidence="1">Bacterial flagellum basal body</location>
    </subcellularLocation>
    <subcellularLocation>
        <location evidence="2">Cell membrane</location>
        <topology evidence="2">Peripheral membrane protein</topology>
        <orientation evidence="2">Cytoplasmic side</orientation>
    </subcellularLocation>
</comment>
<evidence type="ECO:0000256" key="11">
    <source>
        <dbReference type="SAM" id="MobiDB-lite"/>
    </source>
</evidence>
<dbReference type="PANTHER" id="PTHR30534">
    <property type="entry name" value="FLAGELLAR MOTOR SWITCH PROTEIN FLIG"/>
    <property type="match status" value="1"/>
</dbReference>
<dbReference type="InterPro" id="IPR000090">
    <property type="entry name" value="Flg_Motor_Flig"/>
</dbReference>
<evidence type="ECO:0000256" key="5">
    <source>
        <dbReference type="ARBA" id="ARBA00022475"/>
    </source>
</evidence>
<evidence type="ECO:0000259" key="14">
    <source>
        <dbReference type="Pfam" id="PF14842"/>
    </source>
</evidence>
<dbReference type="Pfam" id="PF14842">
    <property type="entry name" value="FliG_N"/>
    <property type="match status" value="1"/>
</dbReference>
<evidence type="ECO:0000259" key="12">
    <source>
        <dbReference type="Pfam" id="PF01706"/>
    </source>
</evidence>
<keyword evidence="6" id="KW-0145">Chemotaxis</keyword>
<dbReference type="Gene3D" id="1.10.220.30">
    <property type="match status" value="3"/>
</dbReference>
<keyword evidence="8" id="KW-0472">Membrane</keyword>
<organism evidence="15 16">
    <name type="scientific">Cribrihabitans marinus</name>
    <dbReference type="NCBI Taxonomy" id="1227549"/>
    <lineage>
        <taxon>Bacteria</taxon>
        <taxon>Pseudomonadati</taxon>
        <taxon>Pseudomonadota</taxon>
        <taxon>Alphaproteobacteria</taxon>
        <taxon>Rhodobacterales</taxon>
        <taxon>Paracoccaceae</taxon>
        <taxon>Cribrihabitans</taxon>
    </lineage>
</organism>
<dbReference type="InterPro" id="IPR023087">
    <property type="entry name" value="Flg_Motor_Flig_C"/>
</dbReference>
<dbReference type="GO" id="GO:0006935">
    <property type="term" value="P:chemotaxis"/>
    <property type="evidence" value="ECO:0007669"/>
    <property type="project" value="UniProtKB-KW"/>
</dbReference>
<dbReference type="InterPro" id="IPR032779">
    <property type="entry name" value="FliG_M"/>
</dbReference>
<reference evidence="15 16" key="1">
    <citation type="submission" date="2016-10" db="EMBL/GenBank/DDBJ databases">
        <authorList>
            <person name="de Groot N.N."/>
        </authorList>
    </citation>
    <scope>NUCLEOTIDE SEQUENCE [LARGE SCALE GENOMIC DNA]</scope>
    <source>
        <strain evidence="15 16">DSM 29340</strain>
    </source>
</reference>
<dbReference type="Pfam" id="PF14841">
    <property type="entry name" value="FliG_M"/>
    <property type="match status" value="1"/>
</dbReference>
<evidence type="ECO:0000256" key="9">
    <source>
        <dbReference type="ARBA" id="ARBA00023143"/>
    </source>
</evidence>
<dbReference type="EMBL" id="FNYD01000003">
    <property type="protein sequence ID" value="SEI99355.1"/>
    <property type="molecule type" value="Genomic_DNA"/>
</dbReference>
<keyword evidence="15" id="KW-0966">Cell projection</keyword>
<keyword evidence="16" id="KW-1185">Reference proteome</keyword>
<evidence type="ECO:0000256" key="4">
    <source>
        <dbReference type="ARBA" id="ARBA00021870"/>
    </source>
</evidence>
<accession>A0A1H6VGM1</accession>
<dbReference type="InterPro" id="IPR011002">
    <property type="entry name" value="FliG_a-hlx"/>
</dbReference>
<evidence type="ECO:0000313" key="16">
    <source>
        <dbReference type="Proteomes" id="UP000199379"/>
    </source>
</evidence>
<feature type="domain" description="Flagellar motor switch protein FliG N-terminal" evidence="14">
    <location>
        <begin position="32"/>
        <end position="134"/>
    </location>
</feature>
<dbReference type="InterPro" id="IPR028263">
    <property type="entry name" value="FliG_N"/>
</dbReference>
<evidence type="ECO:0000256" key="1">
    <source>
        <dbReference type="ARBA" id="ARBA00004117"/>
    </source>
</evidence>
<keyword evidence="7" id="KW-0283">Flagellar rotation</keyword>
<evidence type="ECO:0000256" key="3">
    <source>
        <dbReference type="ARBA" id="ARBA00010299"/>
    </source>
</evidence>
<feature type="domain" description="Flagellar motor switch protein FliG C-terminal" evidence="12">
    <location>
        <begin position="244"/>
        <end position="355"/>
    </location>
</feature>